<dbReference type="InterPro" id="IPR004891">
    <property type="entry name" value="Mercury-R_MerC"/>
</dbReference>
<dbReference type="RefSeq" id="WP_071635678.1">
    <property type="nucleotide sequence ID" value="NZ_MLFK01000005.1"/>
</dbReference>
<reference evidence="2 3" key="1">
    <citation type="submission" date="2016-10" db="EMBL/GenBank/DDBJ databases">
        <title>Draft Genome Sequence of Rhizobacteria Flavobacterium johnsoniae CI04.</title>
        <authorList>
            <person name="Bravo J.I."/>
            <person name="Lozano G.L."/>
            <person name="Handelsman J."/>
        </authorList>
    </citation>
    <scope>NUCLEOTIDE SEQUENCE [LARGE SCALE GENOMIC DNA]</scope>
    <source>
        <strain evidence="2 3">CI04</strain>
    </source>
</reference>
<keyword evidence="3" id="KW-1185">Reference proteome</keyword>
<dbReference type="GO" id="GO:0016020">
    <property type="term" value="C:membrane"/>
    <property type="evidence" value="ECO:0007669"/>
    <property type="project" value="InterPro"/>
</dbReference>
<accession>A0A1J7CRV7</accession>
<keyword evidence="1" id="KW-0812">Transmembrane</keyword>
<feature type="transmembrane region" description="Helical" evidence="1">
    <location>
        <begin position="93"/>
        <end position="111"/>
    </location>
</feature>
<proteinExistence type="predicted"/>
<evidence type="ECO:0000313" key="2">
    <source>
        <dbReference type="EMBL" id="OIV42378.1"/>
    </source>
</evidence>
<evidence type="ECO:0000313" key="3">
    <source>
        <dbReference type="Proteomes" id="UP000182826"/>
    </source>
</evidence>
<feature type="transmembrane region" description="Helical" evidence="1">
    <location>
        <begin position="12"/>
        <end position="33"/>
    </location>
</feature>
<keyword evidence="1" id="KW-0472">Membrane</keyword>
<organism evidence="2 3">
    <name type="scientific">Flavobacterium johnsoniae</name>
    <name type="common">Cytophaga johnsonae</name>
    <dbReference type="NCBI Taxonomy" id="986"/>
    <lineage>
        <taxon>Bacteria</taxon>
        <taxon>Pseudomonadati</taxon>
        <taxon>Bacteroidota</taxon>
        <taxon>Flavobacteriia</taxon>
        <taxon>Flavobacteriales</taxon>
        <taxon>Flavobacteriaceae</taxon>
        <taxon>Flavobacterium</taxon>
    </lineage>
</organism>
<dbReference type="OrthoDB" id="1274419at2"/>
<dbReference type="Proteomes" id="UP000182826">
    <property type="component" value="Unassembled WGS sequence"/>
</dbReference>
<protein>
    <submittedName>
        <fullName evidence="2">MerC mercury resistance protein</fullName>
    </submittedName>
</protein>
<gene>
    <name evidence="2" type="ORF">BKM63_05720</name>
</gene>
<evidence type="ECO:0000256" key="1">
    <source>
        <dbReference type="SAM" id="Phobius"/>
    </source>
</evidence>
<dbReference type="AlphaFoldDB" id="A0A1J7CRV7"/>
<keyword evidence="1" id="KW-1133">Transmembrane helix</keyword>
<comment type="caution">
    <text evidence="2">The sequence shown here is derived from an EMBL/GenBank/DDBJ whole genome shotgun (WGS) entry which is preliminary data.</text>
</comment>
<feature type="transmembrane region" description="Helical" evidence="1">
    <location>
        <begin position="63"/>
        <end position="87"/>
    </location>
</feature>
<dbReference type="Pfam" id="PF03203">
    <property type="entry name" value="MerC"/>
    <property type="match status" value="1"/>
</dbReference>
<sequence length="117" mass="12996">MKKTTSSFYDILGISSATICLVHCLIFPLLTILPLGLSHNPVIDLLFASIGSFAIFKITKKSTLLVSSILIVSMSLIWISILADLFLEIHLELIYFGGIGMIIGHLINYKLHKKQNH</sequence>
<name>A0A1J7CRV7_FLAJO</name>
<feature type="transmembrane region" description="Helical" evidence="1">
    <location>
        <begin position="39"/>
        <end position="56"/>
    </location>
</feature>
<dbReference type="GO" id="GO:0015097">
    <property type="term" value="F:mercury ion transmembrane transporter activity"/>
    <property type="evidence" value="ECO:0007669"/>
    <property type="project" value="InterPro"/>
</dbReference>
<dbReference type="EMBL" id="MLFK01000005">
    <property type="protein sequence ID" value="OIV42378.1"/>
    <property type="molecule type" value="Genomic_DNA"/>
</dbReference>